<sequence>MWWFAKTKQGTPHICNQKLPRCKIISVTISCNADIRYPEEKHRLV</sequence>
<evidence type="ECO:0000313" key="1">
    <source>
        <dbReference type="EMBL" id="JAH73312.1"/>
    </source>
</evidence>
<accession>A0A0E9V5K5</accession>
<reference evidence="1" key="2">
    <citation type="journal article" date="2015" name="Fish Shellfish Immunol.">
        <title>Early steps in the European eel (Anguilla anguilla)-Vibrio vulnificus interaction in the gills: Role of the RtxA13 toxin.</title>
        <authorList>
            <person name="Callol A."/>
            <person name="Pajuelo D."/>
            <person name="Ebbesson L."/>
            <person name="Teles M."/>
            <person name="MacKenzie S."/>
            <person name="Amaro C."/>
        </authorList>
    </citation>
    <scope>NUCLEOTIDE SEQUENCE</scope>
</reference>
<protein>
    <submittedName>
        <fullName evidence="1">Uncharacterized protein</fullName>
    </submittedName>
</protein>
<name>A0A0E9V5K5_ANGAN</name>
<reference evidence="1" key="1">
    <citation type="submission" date="2014-11" db="EMBL/GenBank/DDBJ databases">
        <authorList>
            <person name="Amaro Gonzalez C."/>
        </authorList>
    </citation>
    <scope>NUCLEOTIDE SEQUENCE</scope>
</reference>
<dbReference type="AlphaFoldDB" id="A0A0E9V5K5"/>
<proteinExistence type="predicted"/>
<dbReference type="EMBL" id="GBXM01035265">
    <property type="protein sequence ID" value="JAH73312.1"/>
    <property type="molecule type" value="Transcribed_RNA"/>
</dbReference>
<organism evidence="1">
    <name type="scientific">Anguilla anguilla</name>
    <name type="common">European freshwater eel</name>
    <name type="synonym">Muraena anguilla</name>
    <dbReference type="NCBI Taxonomy" id="7936"/>
    <lineage>
        <taxon>Eukaryota</taxon>
        <taxon>Metazoa</taxon>
        <taxon>Chordata</taxon>
        <taxon>Craniata</taxon>
        <taxon>Vertebrata</taxon>
        <taxon>Euteleostomi</taxon>
        <taxon>Actinopterygii</taxon>
        <taxon>Neopterygii</taxon>
        <taxon>Teleostei</taxon>
        <taxon>Anguilliformes</taxon>
        <taxon>Anguillidae</taxon>
        <taxon>Anguilla</taxon>
    </lineage>
</organism>